<dbReference type="PANTHER" id="PTHR36439">
    <property type="entry name" value="BLL4334 PROTEIN"/>
    <property type="match status" value="1"/>
</dbReference>
<proteinExistence type="predicted"/>
<dbReference type="Proteomes" id="UP001500729">
    <property type="component" value="Unassembled WGS sequence"/>
</dbReference>
<evidence type="ECO:0000313" key="1">
    <source>
        <dbReference type="EMBL" id="GAA0519862.1"/>
    </source>
</evidence>
<protein>
    <submittedName>
        <fullName evidence="1">DUF1697 domain-containing protein</fullName>
    </submittedName>
</protein>
<dbReference type="Pfam" id="PF08002">
    <property type="entry name" value="DUF1697"/>
    <property type="match status" value="1"/>
</dbReference>
<evidence type="ECO:0000313" key="2">
    <source>
        <dbReference type="Proteomes" id="UP001500729"/>
    </source>
</evidence>
<dbReference type="Gene3D" id="3.30.70.1280">
    <property type="entry name" value="SP0830-like domains"/>
    <property type="match status" value="1"/>
</dbReference>
<dbReference type="RefSeq" id="WP_009948531.1">
    <property type="nucleotide sequence ID" value="NZ_BAAAGS010000009.1"/>
</dbReference>
<dbReference type="EMBL" id="BAAAGS010000009">
    <property type="protein sequence ID" value="GAA0519862.1"/>
    <property type="molecule type" value="Genomic_DNA"/>
</dbReference>
<gene>
    <name evidence="1" type="ORF">GCM10009533_18740</name>
</gene>
<dbReference type="SUPFAM" id="SSF160379">
    <property type="entry name" value="SP0830-like"/>
    <property type="match status" value="1"/>
</dbReference>
<name>A0ABP3MG97_SACER</name>
<dbReference type="PIRSF" id="PIRSF008502">
    <property type="entry name" value="UCP008502"/>
    <property type="match status" value="1"/>
</dbReference>
<reference evidence="2" key="1">
    <citation type="journal article" date="2019" name="Int. J. Syst. Evol. Microbiol.">
        <title>The Global Catalogue of Microorganisms (GCM) 10K type strain sequencing project: providing services to taxonomists for standard genome sequencing and annotation.</title>
        <authorList>
            <consortium name="The Broad Institute Genomics Platform"/>
            <consortium name="The Broad Institute Genome Sequencing Center for Infectious Disease"/>
            <person name="Wu L."/>
            <person name="Ma J."/>
        </authorList>
    </citation>
    <scope>NUCLEOTIDE SEQUENCE [LARGE SCALE GENOMIC DNA]</scope>
    <source>
        <strain evidence="2">JCM 10303</strain>
    </source>
</reference>
<organism evidence="1 2">
    <name type="scientific">Saccharopolyspora erythraea</name>
    <name type="common">Streptomyces erythraeus</name>
    <dbReference type="NCBI Taxonomy" id="1836"/>
    <lineage>
        <taxon>Bacteria</taxon>
        <taxon>Bacillati</taxon>
        <taxon>Actinomycetota</taxon>
        <taxon>Actinomycetes</taxon>
        <taxon>Pseudonocardiales</taxon>
        <taxon>Pseudonocardiaceae</taxon>
        <taxon>Saccharopolyspora</taxon>
    </lineage>
</organism>
<keyword evidence="2" id="KW-1185">Reference proteome</keyword>
<dbReference type="PANTHER" id="PTHR36439:SF1">
    <property type="entry name" value="DUF1697 DOMAIN-CONTAINING PROTEIN"/>
    <property type="match status" value="1"/>
</dbReference>
<sequence>MSTHIALLRGINVGGRTNIAMADLRAVFQELGCEPVATYLRSGNVVFIADDPGGVAAEVQNRVAARLGVSTLVQTRSAEEFARVAAGHPFLERETDLAKLHVVFLDAEPDPRRQAGLEVPGGGREQFRFAGRELYLHYPDGAGRSRFTNAYLEKQLGVSATARNWKTVLTLAEMAARV</sequence>
<accession>A0ABP3MG97</accession>
<comment type="caution">
    <text evidence="1">The sequence shown here is derived from an EMBL/GenBank/DDBJ whole genome shotgun (WGS) entry which is preliminary data.</text>
</comment>
<dbReference type="InterPro" id="IPR012545">
    <property type="entry name" value="DUF1697"/>
</dbReference>